<evidence type="ECO:0000313" key="3">
    <source>
        <dbReference type="EMBL" id="ELP91859.1"/>
    </source>
</evidence>
<dbReference type="InterPro" id="IPR002710">
    <property type="entry name" value="Dilute_dom"/>
</dbReference>
<sequence>MSHKKVEVKVQIHKVFSSAPEVTLEQVGYLTCSVTRGSVNETTNPFQVNKAIEQSFHFVSTFILKSRKEQTYKDKELVFQIKLPLKKKEIMKTTINLSKIINIPPIQQNYSFQYKSIPMQLFYTISFKEKVEVIKFSPDEKIYDTISLPKKPSSTLPETASTSSCAKTSRSASKVTTASSQISSDIARSAQNERGANGSRADSYASMEQRRIVRTAHQRVRSAIGKEAVNNVEMFVSPQQATVDPKIDKFINDISQVSSLMQFDLDAQSTPLTNPMMTEVMFYVLLKFKAFEGNEEVLMRTTTAMNEVSKSEMLYIKQATYLFSSLTRLAVLVLKTGEKMKNSTMAKYIKVLIEPVSTTYQRILTITRIGVKSVIENVFERKLVKCDELVSFIEESRKTFESMRVLNGLSEVFAKDLVSLINAYFVDEVVNPQKGNCTFEIGMNATMVFSYLNDYFRKKHIFNIKEKSPFEPISEISRVLLLGDKSVLADAEARKNICPNMSLAKIIAILENLSVEVPGIQTQTRQSIQKITEAEYDDDVKNNKMDITFEVLQKIALQTDESTFVKYKLEGTPIAGRNYYS</sequence>
<dbReference type="EMBL" id="KB206411">
    <property type="protein sequence ID" value="ELP91859.1"/>
    <property type="molecule type" value="Genomic_DNA"/>
</dbReference>
<feature type="domain" description="Dilute" evidence="2">
    <location>
        <begin position="349"/>
        <end position="534"/>
    </location>
</feature>
<dbReference type="KEGG" id="eiv:EIN_397590"/>
<name>A0A0A1UFR3_ENTIV</name>
<feature type="compositionally biased region" description="Polar residues" evidence="1">
    <location>
        <begin position="152"/>
        <end position="194"/>
    </location>
</feature>
<dbReference type="SMART" id="SM01132">
    <property type="entry name" value="DIL"/>
    <property type="match status" value="1"/>
</dbReference>
<feature type="region of interest" description="Disordered" evidence="1">
    <location>
        <begin position="152"/>
        <end position="210"/>
    </location>
</feature>
<evidence type="ECO:0000259" key="2">
    <source>
        <dbReference type="PROSITE" id="PS51126"/>
    </source>
</evidence>
<proteinExistence type="predicted"/>
<evidence type="ECO:0000313" key="4">
    <source>
        <dbReference type="Proteomes" id="UP000014680"/>
    </source>
</evidence>
<dbReference type="OMA" id="CTFEIGM"/>
<keyword evidence="4" id="KW-1185">Reference proteome</keyword>
<dbReference type="OrthoDB" id="27557at2759"/>
<dbReference type="Pfam" id="PF01843">
    <property type="entry name" value="DIL"/>
    <property type="match status" value="1"/>
</dbReference>
<protein>
    <recommendedName>
        <fullName evidence="2">Dilute domain-containing protein</fullName>
    </recommendedName>
</protein>
<dbReference type="VEuPathDB" id="AmoebaDB:EIN_397590"/>
<reference evidence="3 4" key="1">
    <citation type="submission" date="2012-10" db="EMBL/GenBank/DDBJ databases">
        <authorList>
            <person name="Zafar N."/>
            <person name="Inman J."/>
            <person name="Hall N."/>
            <person name="Lorenzi H."/>
            <person name="Caler E."/>
        </authorList>
    </citation>
    <scope>NUCLEOTIDE SEQUENCE [LARGE SCALE GENOMIC DNA]</scope>
    <source>
        <strain evidence="3 4">IP1</strain>
    </source>
</reference>
<organism evidence="3 4">
    <name type="scientific">Entamoeba invadens IP1</name>
    <dbReference type="NCBI Taxonomy" id="370355"/>
    <lineage>
        <taxon>Eukaryota</taxon>
        <taxon>Amoebozoa</taxon>
        <taxon>Evosea</taxon>
        <taxon>Archamoebae</taxon>
        <taxon>Mastigamoebida</taxon>
        <taxon>Entamoebidae</taxon>
        <taxon>Entamoeba</taxon>
    </lineage>
</organism>
<dbReference type="PROSITE" id="PS51126">
    <property type="entry name" value="DILUTE"/>
    <property type="match status" value="1"/>
</dbReference>
<accession>A0A0A1UFR3</accession>
<dbReference type="RefSeq" id="XP_004258630.1">
    <property type="nucleotide sequence ID" value="XM_004258582.1"/>
</dbReference>
<evidence type="ECO:0000256" key="1">
    <source>
        <dbReference type="SAM" id="MobiDB-lite"/>
    </source>
</evidence>
<dbReference type="Proteomes" id="UP000014680">
    <property type="component" value="Unassembled WGS sequence"/>
</dbReference>
<dbReference type="AlphaFoldDB" id="A0A0A1UFR3"/>
<dbReference type="GeneID" id="14890937"/>
<gene>
    <name evidence="3" type="ORF">EIN_397590</name>
</gene>